<feature type="transmembrane region" description="Helical" evidence="1">
    <location>
        <begin position="20"/>
        <end position="37"/>
    </location>
</feature>
<feature type="non-terminal residue" evidence="2">
    <location>
        <position position="223"/>
    </location>
</feature>
<keyword evidence="1" id="KW-0812">Transmembrane</keyword>
<protein>
    <submittedName>
        <fullName evidence="2">Uncharacterized protein</fullName>
    </submittedName>
</protein>
<feature type="transmembrane region" description="Helical" evidence="1">
    <location>
        <begin position="127"/>
        <end position="148"/>
    </location>
</feature>
<feature type="transmembrane region" description="Helical" evidence="1">
    <location>
        <begin position="175"/>
        <end position="197"/>
    </location>
</feature>
<organism evidence="2 3">
    <name type="scientific">Halobium palmae</name>
    <dbReference type="NCBI Taxonomy" id="1776492"/>
    <lineage>
        <taxon>Archaea</taxon>
        <taxon>Methanobacteriati</taxon>
        <taxon>Methanobacteriota</taxon>
        <taxon>Stenosarchaea group</taxon>
        <taxon>Halobacteria</taxon>
        <taxon>Halobacteriales</taxon>
        <taxon>Haloferacaceae</taxon>
        <taxon>Halobium</taxon>
    </lineage>
</organism>
<feature type="transmembrane region" description="Helical" evidence="1">
    <location>
        <begin position="43"/>
        <end position="61"/>
    </location>
</feature>
<keyword evidence="3" id="KW-1185">Reference proteome</keyword>
<evidence type="ECO:0000313" key="3">
    <source>
        <dbReference type="Proteomes" id="UP001596328"/>
    </source>
</evidence>
<accession>A0ABD5S431</accession>
<dbReference type="Proteomes" id="UP001596328">
    <property type="component" value="Unassembled WGS sequence"/>
</dbReference>
<evidence type="ECO:0000313" key="2">
    <source>
        <dbReference type="EMBL" id="MFC6726304.1"/>
    </source>
</evidence>
<feature type="transmembrane region" description="Helical" evidence="1">
    <location>
        <begin position="102"/>
        <end position="120"/>
    </location>
</feature>
<comment type="caution">
    <text evidence="2">The sequence shown here is derived from an EMBL/GenBank/DDBJ whole genome shotgun (WGS) entry which is preliminary data.</text>
</comment>
<feature type="transmembrane region" description="Helical" evidence="1">
    <location>
        <begin position="73"/>
        <end position="96"/>
    </location>
</feature>
<reference evidence="2 3" key="1">
    <citation type="journal article" date="2019" name="Int. J. Syst. Evol. Microbiol.">
        <title>The Global Catalogue of Microorganisms (GCM) 10K type strain sequencing project: providing services to taxonomists for standard genome sequencing and annotation.</title>
        <authorList>
            <consortium name="The Broad Institute Genomics Platform"/>
            <consortium name="The Broad Institute Genome Sequencing Center for Infectious Disease"/>
            <person name="Wu L."/>
            <person name="Ma J."/>
        </authorList>
    </citation>
    <scope>NUCLEOTIDE SEQUENCE [LARGE SCALE GENOMIC DNA]</scope>
    <source>
        <strain evidence="2 3">NBRC 111368</strain>
    </source>
</reference>
<proteinExistence type="predicted"/>
<name>A0ABD5S431_9EURY</name>
<sequence length="223" mass="23771">MHPRSGLRDVVESERTNAVAGWSLVAFISATAGYELLTGDHLWGVFVLALVGLAVAPAVAYRSPRAMLPFEVLLLAALPLVGRVLIAGQLVGGVVLTGRVTTYLAVAAVALVIAVEIDVFTPVKMNYSFAVLFVVVATMAAAGVWAVAQWLSDLYLGTTFLIGTGLPEDVVEESLMWDFVAATVAGLGAGVLFEYYFRRRADAHHRVAGGSSTARPRDDDERH</sequence>
<dbReference type="AlphaFoldDB" id="A0ABD5S431"/>
<keyword evidence="1" id="KW-0472">Membrane</keyword>
<evidence type="ECO:0000256" key="1">
    <source>
        <dbReference type="SAM" id="Phobius"/>
    </source>
</evidence>
<dbReference type="EMBL" id="JBHSWU010001021">
    <property type="protein sequence ID" value="MFC6726304.1"/>
    <property type="molecule type" value="Genomic_DNA"/>
</dbReference>
<keyword evidence="1" id="KW-1133">Transmembrane helix</keyword>
<gene>
    <name evidence="2" type="ORF">ACFQE1_18435</name>
</gene>